<keyword evidence="6 9" id="KW-0804">Transcription</keyword>
<evidence type="ECO:0000256" key="2">
    <source>
        <dbReference type="ARBA" id="ARBA00006543"/>
    </source>
</evidence>
<feature type="compositionally biased region" description="Low complexity" evidence="10">
    <location>
        <begin position="85"/>
        <end position="107"/>
    </location>
</feature>
<gene>
    <name evidence="9" type="primary">MED16</name>
    <name evidence="13" type="ORF">DAPK24_028170</name>
</gene>
<keyword evidence="5 9" id="KW-0010">Activator</keyword>
<feature type="region of interest" description="Disordered" evidence="10">
    <location>
        <begin position="521"/>
        <end position="544"/>
    </location>
</feature>
<dbReference type="GO" id="GO:0045893">
    <property type="term" value="P:positive regulation of DNA-templated transcription"/>
    <property type="evidence" value="ECO:0007669"/>
    <property type="project" value="TreeGrafter"/>
</dbReference>
<feature type="domain" description="Mediator complex subunit 16 C-terminal" evidence="12">
    <location>
        <begin position="979"/>
        <end position="1191"/>
    </location>
</feature>
<evidence type="ECO:0000256" key="1">
    <source>
        <dbReference type="ARBA" id="ARBA00004123"/>
    </source>
</evidence>
<comment type="similarity">
    <text evidence="2 9">Belongs to the Mediator complex subunit 16 family.</text>
</comment>
<comment type="caution">
    <text evidence="13">The sequence shown here is derived from an EMBL/GenBank/DDBJ whole genome shotgun (WGS) entry which is preliminary data.</text>
</comment>
<feature type="compositionally biased region" description="Polar residues" evidence="10">
    <location>
        <begin position="528"/>
        <end position="544"/>
    </location>
</feature>
<keyword evidence="14" id="KW-1185">Reference proteome</keyword>
<reference evidence="13 14" key="1">
    <citation type="journal article" date="2023" name="Elife">
        <title>Identification of key yeast species and microbe-microbe interactions impacting larval growth of Drosophila in the wild.</title>
        <authorList>
            <person name="Mure A."/>
            <person name="Sugiura Y."/>
            <person name="Maeda R."/>
            <person name="Honda K."/>
            <person name="Sakurai N."/>
            <person name="Takahashi Y."/>
            <person name="Watada M."/>
            <person name="Katoh T."/>
            <person name="Gotoh A."/>
            <person name="Gotoh Y."/>
            <person name="Taniguchi I."/>
            <person name="Nakamura K."/>
            <person name="Hayashi T."/>
            <person name="Katayama T."/>
            <person name="Uemura T."/>
            <person name="Hattori Y."/>
        </authorList>
    </citation>
    <scope>NUCLEOTIDE SEQUENCE [LARGE SCALE GENOMIC DNA]</scope>
    <source>
        <strain evidence="13 14">PK-24</strain>
    </source>
</reference>
<proteinExistence type="inferred from homology"/>
<dbReference type="PANTHER" id="PTHR13224:SF6">
    <property type="entry name" value="MEDIATOR OF RNA POLYMERASE II TRANSCRIPTION SUBUNIT 16"/>
    <property type="match status" value="1"/>
</dbReference>
<name>A0AAV5R5H5_PICKL</name>
<dbReference type="Pfam" id="PF11635">
    <property type="entry name" value="Med16_N"/>
    <property type="match status" value="1"/>
</dbReference>
<comment type="function">
    <text evidence="9">Component of the Mediator complex, a coactivator involved in the regulated transcription of nearly all RNA polymerase II-dependent genes. Mediator functions as a bridge to convey information from gene-specific regulatory proteins to the basal RNA polymerase II transcription machinery. Mediator is recruited to promoters by direct interactions with regulatory proteins and serves as a scaffold for the assembly of a functional preinitiation complex with RNA polymerase II and the general transcription factors.</text>
</comment>
<protein>
    <recommendedName>
        <fullName evidence="3 9">Mediator of RNA polymerase II transcription subunit 16</fullName>
    </recommendedName>
    <alternativeName>
        <fullName evidence="8 9">Mediator complex subunit 16</fullName>
    </alternativeName>
</protein>
<evidence type="ECO:0000256" key="7">
    <source>
        <dbReference type="ARBA" id="ARBA00023242"/>
    </source>
</evidence>
<dbReference type="PANTHER" id="PTHR13224">
    <property type="entry name" value="THYROID HORMONE RECEPTOR-ASSOCIATED PROTEIN-RELATED"/>
    <property type="match status" value="1"/>
</dbReference>
<accession>A0AAV5R5H5</accession>
<dbReference type="InterPro" id="IPR048338">
    <property type="entry name" value="Mediator_Med16"/>
</dbReference>
<evidence type="ECO:0000256" key="5">
    <source>
        <dbReference type="ARBA" id="ARBA00023159"/>
    </source>
</evidence>
<dbReference type="AlphaFoldDB" id="A0AAV5R5H5"/>
<feature type="region of interest" description="Disordered" evidence="10">
    <location>
        <begin position="1056"/>
        <end position="1079"/>
    </location>
</feature>
<dbReference type="InterPro" id="IPR048339">
    <property type="entry name" value="Mediator_Med16_C"/>
</dbReference>
<evidence type="ECO:0000259" key="12">
    <source>
        <dbReference type="Pfam" id="PF20719"/>
    </source>
</evidence>
<evidence type="ECO:0000313" key="14">
    <source>
        <dbReference type="Proteomes" id="UP001378960"/>
    </source>
</evidence>
<sequence>MEYNKICVPLLERSQIRNKSNSVSWSRQGHIAYTLDPENDDNFISSEGNLRLTYLECIDGKNWQLAPPTFFNIALLLQSSRITNNRNNSNTNSKTNSNTNSNANLSSLPFPKRKLPPTSFVSFSNTGWDLFTADDEGNVTILVTGIKSVKNNKPKDYLSATTGINENIMQVQYSRTSFNTCEVFFTEHNYNIANNIIPPIPKHNKILEIKWLNLDKSVISNIPAVRIQQDAENQVLNGCASKMGAASDDANGFYYRYNAQQYKAYGASHPLATKQACISIRQNGQVCLYYQAEHGIEYEKVCVDLNKNETVLIDDVITNASIGFLKNGKIIIIAYYRLSKVSKIFEIEIKWNYLSIAAKMLAENPNYRAHADTKVLPEILITKLHQLDMNNIVQGFEFNDVTLISPNFEQDSHMEILFSFENRRKMISDPIQTIVLRYQLVVVDHQKKIHQSFKDIAAKNGVDVTQFFHSSFSCNYIQMLTINDLILKIEPIHLDQFIAFVLSSGVIRIFKRKDMSEEVNKFSKEYQEQQQQKNANSDKSSSLTNLPNHISLMLDAGYEFTKLKEQPKFVCLSPNICSYVVLPIGGNSLQSYCLTTSNVDEDYLNGKKKGLLLAKAAAISLRHTTACYFGYFTDDIVATIRNDLMILSKKINENYSYRLMVSILQESHRSINLNIDIPSEQSDKMVQNQPLQRLLTLQLSLGTSDNWKKTRSGKIALVLVNLRYVASSVMYTIHTIYSNMQRFVRKGFPATDTLLNAKMREECILSVMGVIRWCLDYIVLLSQELMELNSAFKSNDTETIEKLIKNSIVIPLILGKIPRSFLVFSIANIRRLFSFVQKFVEKNDPNLTAKITSDNPLGAFDMVEEDYLKNDSSVIQRKFSGNGRSGSGSNSKTGKAIVIAPTFEAYYRLGSLIRRLPVSLVAFEKFLTEADTPLRNMRLDAPMSLAVEQQIVCQGYVSKNFTDAMRKISEVFNKSVLSYSNTKVSDLYFYNTSWLGLDDIVEEEDDGDDEDYEGDENNFEYDMSVVDDDNFNNHEINTAVEIKNENDIVDEDIDMESHDTESESTKVDKSPSVEKKSKRHSESIFLEKTDIKRSRRVFKKLLKKNIKDGGIIDNLRKEWLTPEEAMMGHSNAVDEAGNPRDTSSLRKCIRCGAISVIHDEVMFIPNSMAFVANPVFQHYQRICICGGSWANI</sequence>
<feature type="domain" description="Mediator complex subunit Med16 N-terminal" evidence="11">
    <location>
        <begin position="204"/>
        <end position="533"/>
    </location>
</feature>
<evidence type="ECO:0000256" key="9">
    <source>
        <dbReference type="RuleBase" id="RU364149"/>
    </source>
</evidence>
<evidence type="ECO:0000256" key="4">
    <source>
        <dbReference type="ARBA" id="ARBA00023015"/>
    </source>
</evidence>
<organism evidence="13 14">
    <name type="scientific">Pichia kluyveri</name>
    <name type="common">Yeast</name>
    <dbReference type="NCBI Taxonomy" id="36015"/>
    <lineage>
        <taxon>Eukaryota</taxon>
        <taxon>Fungi</taxon>
        <taxon>Dikarya</taxon>
        <taxon>Ascomycota</taxon>
        <taxon>Saccharomycotina</taxon>
        <taxon>Pichiomycetes</taxon>
        <taxon>Pichiales</taxon>
        <taxon>Pichiaceae</taxon>
        <taxon>Pichia</taxon>
    </lineage>
</organism>
<evidence type="ECO:0000256" key="8">
    <source>
        <dbReference type="ARBA" id="ARBA00032015"/>
    </source>
</evidence>
<evidence type="ECO:0000256" key="3">
    <source>
        <dbReference type="ARBA" id="ARBA00019614"/>
    </source>
</evidence>
<dbReference type="EMBL" id="BTGB01000003">
    <property type="protein sequence ID" value="GMM46242.1"/>
    <property type="molecule type" value="Genomic_DNA"/>
</dbReference>
<keyword evidence="7 9" id="KW-0539">Nucleus</keyword>
<dbReference type="InterPro" id="IPR021665">
    <property type="entry name" value="Mediator_Med16_N"/>
</dbReference>
<keyword evidence="4 9" id="KW-0805">Transcription regulation</keyword>
<evidence type="ECO:0000313" key="13">
    <source>
        <dbReference type="EMBL" id="GMM46242.1"/>
    </source>
</evidence>
<feature type="region of interest" description="Disordered" evidence="10">
    <location>
        <begin position="85"/>
        <end position="110"/>
    </location>
</feature>
<dbReference type="Proteomes" id="UP001378960">
    <property type="component" value="Unassembled WGS sequence"/>
</dbReference>
<comment type="subcellular location">
    <subcellularLocation>
        <location evidence="1 9">Nucleus</location>
    </subcellularLocation>
</comment>
<dbReference type="GO" id="GO:0016592">
    <property type="term" value="C:mediator complex"/>
    <property type="evidence" value="ECO:0007669"/>
    <property type="project" value="InterPro"/>
</dbReference>
<dbReference type="Pfam" id="PF20719">
    <property type="entry name" value="Med16_C"/>
    <property type="match status" value="1"/>
</dbReference>
<evidence type="ECO:0000256" key="10">
    <source>
        <dbReference type="SAM" id="MobiDB-lite"/>
    </source>
</evidence>
<evidence type="ECO:0000256" key="6">
    <source>
        <dbReference type="ARBA" id="ARBA00023163"/>
    </source>
</evidence>
<evidence type="ECO:0000259" key="11">
    <source>
        <dbReference type="Pfam" id="PF11635"/>
    </source>
</evidence>
<comment type="subunit">
    <text evidence="9">Component of the Mediator complex.</text>
</comment>